<evidence type="ECO:0000256" key="2">
    <source>
        <dbReference type="ARBA" id="ARBA00022741"/>
    </source>
</evidence>
<dbReference type="PRINTS" id="PR00449">
    <property type="entry name" value="RASTRNSFRMNG"/>
</dbReference>
<protein>
    <submittedName>
        <fullName evidence="5">p-loop containing nucleoside triphosphate hydrolase protein</fullName>
    </submittedName>
</protein>
<dbReference type="NCBIfam" id="TIGR00231">
    <property type="entry name" value="small_GTP"/>
    <property type="match status" value="1"/>
</dbReference>
<evidence type="ECO:0000256" key="3">
    <source>
        <dbReference type="ARBA" id="ARBA00023134"/>
    </source>
</evidence>
<keyword evidence="6" id="KW-1185">Reference proteome</keyword>
<dbReference type="SMART" id="SM00173">
    <property type="entry name" value="RAS"/>
    <property type="match status" value="1"/>
</dbReference>
<evidence type="ECO:0000256" key="1">
    <source>
        <dbReference type="ARBA" id="ARBA00004370"/>
    </source>
</evidence>
<dbReference type="SMART" id="SM00175">
    <property type="entry name" value="RAB"/>
    <property type="match status" value="1"/>
</dbReference>
<dbReference type="InterPro" id="IPR001806">
    <property type="entry name" value="Small_GTPase"/>
</dbReference>
<dbReference type="Proteomes" id="UP000193719">
    <property type="component" value="Unassembled WGS sequence"/>
</dbReference>
<dbReference type="GO" id="GO:0016020">
    <property type="term" value="C:membrane"/>
    <property type="evidence" value="ECO:0007669"/>
    <property type="project" value="UniProtKB-SubCell"/>
</dbReference>
<accession>A0A1Y1VKY5</accession>
<dbReference type="PROSITE" id="PS51420">
    <property type="entry name" value="RHO"/>
    <property type="match status" value="1"/>
</dbReference>
<keyword evidence="5" id="KW-0378">Hydrolase</keyword>
<keyword evidence="4" id="KW-0472">Membrane</keyword>
<dbReference type="Pfam" id="PF00071">
    <property type="entry name" value="Ras"/>
    <property type="match status" value="1"/>
</dbReference>
<organism evidence="5 6">
    <name type="scientific">Piromyces finnis</name>
    <dbReference type="NCBI Taxonomy" id="1754191"/>
    <lineage>
        <taxon>Eukaryota</taxon>
        <taxon>Fungi</taxon>
        <taxon>Fungi incertae sedis</taxon>
        <taxon>Chytridiomycota</taxon>
        <taxon>Chytridiomycota incertae sedis</taxon>
        <taxon>Neocallimastigomycetes</taxon>
        <taxon>Neocallimastigales</taxon>
        <taxon>Neocallimastigaceae</taxon>
        <taxon>Piromyces</taxon>
    </lineage>
</organism>
<dbReference type="EMBL" id="MCFH01000003">
    <property type="protein sequence ID" value="ORX59131.1"/>
    <property type="molecule type" value="Genomic_DNA"/>
</dbReference>
<dbReference type="InterPro" id="IPR005225">
    <property type="entry name" value="Small_GTP-bd"/>
</dbReference>
<comment type="caution">
    <text evidence="5">The sequence shown here is derived from an EMBL/GenBank/DDBJ whole genome shotgun (WGS) entry which is preliminary data.</text>
</comment>
<sequence length="183" mass="20672">MQTIKIVIIGDSQVGKDLLIFNYTTNKGIKDYKQTSYDNYEVTINISNHPCKLELTSVLASAEYERFRPLSYANTDVFLMCYNVNDEETMNSVRNKWYPEIHKFCPGTPYILVGTQKDRIKDEKKLEEIDKAGKKLAKEIKAVNFISCSADTGEGIKDVFNKAIIAALDPGTDAPDNDNCIIQ</sequence>
<proteinExistence type="predicted"/>
<name>A0A1Y1VKY5_9FUNG</name>
<reference evidence="5 6" key="1">
    <citation type="submission" date="2016-08" db="EMBL/GenBank/DDBJ databases">
        <title>Genomes of anaerobic fungi encode conserved fungal cellulosomes for biomass hydrolysis.</title>
        <authorList>
            <consortium name="DOE Joint Genome Institute"/>
            <person name="Haitjema C.H."/>
            <person name="Gilmore S.P."/>
            <person name="Henske J.K."/>
            <person name="Solomon K.V."/>
            <person name="De Groot R."/>
            <person name="Kuo A."/>
            <person name="Mondo S.J."/>
            <person name="Salamov A.A."/>
            <person name="Labutti K."/>
            <person name="Zhao Z."/>
            <person name="Chiniquy J."/>
            <person name="Barry K."/>
            <person name="Brewer H.M."/>
            <person name="Purvine S.O."/>
            <person name="Wright A.T."/>
            <person name="Boxma B."/>
            <person name="Van Alen T."/>
            <person name="Hackstein J.H."/>
            <person name="Baker S.E."/>
            <person name="Grigoriev I.V."/>
            <person name="O'Malley M.A."/>
        </authorList>
    </citation>
    <scope>NUCLEOTIDE SEQUENCE [LARGE SCALE GENOMIC DNA]</scope>
    <source>
        <strain evidence="6">finn</strain>
    </source>
</reference>
<keyword evidence="3" id="KW-0342">GTP-binding</keyword>
<dbReference type="PROSITE" id="PS51419">
    <property type="entry name" value="RAB"/>
    <property type="match status" value="1"/>
</dbReference>
<dbReference type="OrthoDB" id="2114897at2759"/>
<dbReference type="InterPro" id="IPR003578">
    <property type="entry name" value="Small_GTPase_Rho"/>
</dbReference>
<dbReference type="InterPro" id="IPR027417">
    <property type="entry name" value="P-loop_NTPase"/>
</dbReference>
<dbReference type="PROSITE" id="PS51421">
    <property type="entry name" value="RAS"/>
    <property type="match status" value="1"/>
</dbReference>
<dbReference type="STRING" id="1754191.A0A1Y1VKY5"/>
<dbReference type="GO" id="GO:0003924">
    <property type="term" value="F:GTPase activity"/>
    <property type="evidence" value="ECO:0007669"/>
    <property type="project" value="InterPro"/>
</dbReference>
<dbReference type="SMART" id="SM00174">
    <property type="entry name" value="RHO"/>
    <property type="match status" value="1"/>
</dbReference>
<dbReference type="AlphaFoldDB" id="A0A1Y1VKY5"/>
<dbReference type="CDD" id="cd00157">
    <property type="entry name" value="Rho"/>
    <property type="match status" value="1"/>
</dbReference>
<evidence type="ECO:0000256" key="4">
    <source>
        <dbReference type="ARBA" id="ARBA00023136"/>
    </source>
</evidence>
<evidence type="ECO:0000313" key="6">
    <source>
        <dbReference type="Proteomes" id="UP000193719"/>
    </source>
</evidence>
<reference evidence="5 6" key="2">
    <citation type="submission" date="2016-08" db="EMBL/GenBank/DDBJ databases">
        <title>Pervasive Adenine N6-methylation of Active Genes in Fungi.</title>
        <authorList>
            <consortium name="DOE Joint Genome Institute"/>
            <person name="Mondo S.J."/>
            <person name="Dannebaum R.O."/>
            <person name="Kuo R.C."/>
            <person name="Labutti K."/>
            <person name="Haridas S."/>
            <person name="Kuo A."/>
            <person name="Salamov A."/>
            <person name="Ahrendt S.R."/>
            <person name="Lipzen A."/>
            <person name="Sullivan W."/>
            <person name="Andreopoulos W.B."/>
            <person name="Clum A."/>
            <person name="Lindquist E."/>
            <person name="Daum C."/>
            <person name="Ramamoorthy G.K."/>
            <person name="Gryganskyi A."/>
            <person name="Culley D."/>
            <person name="Magnuson J.K."/>
            <person name="James T.Y."/>
            <person name="O'Malley M.A."/>
            <person name="Stajich J.E."/>
            <person name="Spatafora J.W."/>
            <person name="Visel A."/>
            <person name="Grigoriev I.V."/>
        </authorList>
    </citation>
    <scope>NUCLEOTIDE SEQUENCE [LARGE SCALE GENOMIC DNA]</scope>
    <source>
        <strain evidence="6">finn</strain>
    </source>
</reference>
<keyword evidence="2" id="KW-0547">Nucleotide-binding</keyword>
<dbReference type="Gene3D" id="3.40.50.300">
    <property type="entry name" value="P-loop containing nucleotide triphosphate hydrolases"/>
    <property type="match status" value="1"/>
</dbReference>
<dbReference type="GO" id="GO:0007264">
    <property type="term" value="P:small GTPase-mediated signal transduction"/>
    <property type="evidence" value="ECO:0007669"/>
    <property type="project" value="InterPro"/>
</dbReference>
<comment type="subcellular location">
    <subcellularLocation>
        <location evidence="1">Membrane</location>
    </subcellularLocation>
</comment>
<dbReference type="FunFam" id="3.40.50.300:FF:002060">
    <property type="entry name" value="Rho family GTPase"/>
    <property type="match status" value="1"/>
</dbReference>
<dbReference type="PANTHER" id="PTHR24072">
    <property type="entry name" value="RHO FAMILY GTPASE"/>
    <property type="match status" value="1"/>
</dbReference>
<gene>
    <name evidence="5" type="ORF">BCR36DRAFT_408658</name>
</gene>
<evidence type="ECO:0000313" key="5">
    <source>
        <dbReference type="EMBL" id="ORX59131.1"/>
    </source>
</evidence>
<dbReference type="SUPFAM" id="SSF52540">
    <property type="entry name" value="P-loop containing nucleoside triphosphate hydrolases"/>
    <property type="match status" value="1"/>
</dbReference>
<dbReference type="GO" id="GO:0005525">
    <property type="term" value="F:GTP binding"/>
    <property type="evidence" value="ECO:0007669"/>
    <property type="project" value="UniProtKB-KW"/>
</dbReference>